<evidence type="ECO:0000313" key="2">
    <source>
        <dbReference type="EMBL" id="RIB25419.1"/>
    </source>
</evidence>
<accession>A0A397VWR3</accession>
<feature type="chain" id="PRO_5017191982" evidence="1">
    <location>
        <begin position="23"/>
        <end position="132"/>
    </location>
</feature>
<reference evidence="2" key="1">
    <citation type="submission" date="2018-06" db="EMBL/GenBank/DDBJ databases">
        <title>Comparative genomics reveals the genomic features of Rhizophagus irregularis, R. cerebriforme, R. diaphanum and Gigaspora rosea, and their symbiotic lifestyle signature.</title>
        <authorList>
            <person name="Morin E."/>
            <person name="San Clemente H."/>
            <person name="Chen E.C.H."/>
            <person name="De La Providencia I."/>
            <person name="Hainaut M."/>
            <person name="Kuo A."/>
            <person name="Kohler A."/>
            <person name="Murat C."/>
            <person name="Tang N."/>
            <person name="Roy S."/>
            <person name="Loubradou J."/>
            <person name="Henrissat B."/>
            <person name="Grigoriev I.V."/>
            <person name="Corradi N."/>
            <person name="Roux C."/>
            <person name="Martin F.M."/>
        </authorList>
    </citation>
    <scope>NUCLEOTIDE SEQUENCE [LARGE SCALE GENOMIC DNA]</scope>
    <source>
        <strain evidence="2">DAOM 194757</strain>
    </source>
</reference>
<organism evidence="2 3">
    <name type="scientific">Gigaspora rosea</name>
    <dbReference type="NCBI Taxonomy" id="44941"/>
    <lineage>
        <taxon>Eukaryota</taxon>
        <taxon>Fungi</taxon>
        <taxon>Fungi incertae sedis</taxon>
        <taxon>Mucoromycota</taxon>
        <taxon>Glomeromycotina</taxon>
        <taxon>Glomeromycetes</taxon>
        <taxon>Diversisporales</taxon>
        <taxon>Gigasporaceae</taxon>
        <taxon>Gigaspora</taxon>
    </lineage>
</organism>
<dbReference type="Proteomes" id="UP000266673">
    <property type="component" value="Unassembled WGS sequence"/>
</dbReference>
<keyword evidence="1" id="KW-0732">Signal</keyword>
<evidence type="ECO:0000313" key="3">
    <source>
        <dbReference type="Proteomes" id="UP000266673"/>
    </source>
</evidence>
<dbReference type="OrthoDB" id="2366364at2759"/>
<protein>
    <submittedName>
        <fullName evidence="2">Uncharacterized protein</fullName>
    </submittedName>
</protein>
<proteinExistence type="predicted"/>
<dbReference type="EMBL" id="QKWP01000175">
    <property type="protein sequence ID" value="RIB25419.1"/>
    <property type="molecule type" value="Genomic_DNA"/>
</dbReference>
<keyword evidence="3" id="KW-1185">Reference proteome</keyword>
<gene>
    <name evidence="2" type="ORF">C2G38_2031064</name>
</gene>
<feature type="signal peptide" evidence="1">
    <location>
        <begin position="1"/>
        <end position="22"/>
    </location>
</feature>
<evidence type="ECO:0000256" key="1">
    <source>
        <dbReference type="SAM" id="SignalP"/>
    </source>
</evidence>
<comment type="caution">
    <text evidence="2">The sequence shown here is derived from an EMBL/GenBank/DDBJ whole genome shotgun (WGS) entry which is preliminary data.</text>
</comment>
<dbReference type="AlphaFoldDB" id="A0A397VWR3"/>
<name>A0A397VWR3_9GLOM</name>
<sequence length="132" mass="15090">MKFLNLFFICFFFLSFSQTSFASVCFPPNAGIGPVMSSFKIIEPSANSSYPLNKPLLISWKGFLVQDNPNLLIQLWREDTCINKFPKRIDYKKSHVCWKNALTESGSGFYIRIFRADNECVYGNSSAFTVTE</sequence>